<sequence>MANKRRVRWDDPIIHGPTLSDPSRSTCASKGIIGHPTNMALGKDDLDWIDERLRVFRIFEQLCREAHPPSPSSEVISPSEMLLGEDDLLQMNDKLETYERQEHDELLRICEEAFNDRSIVTGCTSTTCVGTCPALLRTCQSWDSHQAPHYMDQLCEEAFNSRALIACTSAFSWGRTCLVCYTHCTESPIGSERASDGISTEENTNYRIILTNFANNSTVGPW</sequence>
<evidence type="ECO:0000313" key="2">
    <source>
        <dbReference type="Proteomes" id="UP000249402"/>
    </source>
</evidence>
<dbReference type="EMBL" id="KZ824437">
    <property type="protein sequence ID" value="RAL01125.1"/>
    <property type="molecule type" value="Genomic_DNA"/>
</dbReference>
<proteinExistence type="predicted"/>
<keyword evidence="2" id="KW-1185">Reference proteome</keyword>
<organism evidence="1 2">
    <name type="scientific">Aspergillus ibericus CBS 121593</name>
    <dbReference type="NCBI Taxonomy" id="1448316"/>
    <lineage>
        <taxon>Eukaryota</taxon>
        <taxon>Fungi</taxon>
        <taxon>Dikarya</taxon>
        <taxon>Ascomycota</taxon>
        <taxon>Pezizomycotina</taxon>
        <taxon>Eurotiomycetes</taxon>
        <taxon>Eurotiomycetidae</taxon>
        <taxon>Eurotiales</taxon>
        <taxon>Aspergillaceae</taxon>
        <taxon>Aspergillus</taxon>
        <taxon>Aspergillus subgen. Circumdati</taxon>
    </lineage>
</organism>
<protein>
    <submittedName>
        <fullName evidence="1">Uncharacterized protein</fullName>
    </submittedName>
</protein>
<dbReference type="GeneID" id="37229593"/>
<dbReference type="Proteomes" id="UP000249402">
    <property type="component" value="Unassembled WGS sequence"/>
</dbReference>
<reference evidence="1 2" key="1">
    <citation type="submission" date="2018-02" db="EMBL/GenBank/DDBJ databases">
        <title>The genomes of Aspergillus section Nigri reveals drivers in fungal speciation.</title>
        <authorList>
            <consortium name="DOE Joint Genome Institute"/>
            <person name="Vesth T.C."/>
            <person name="Nybo J."/>
            <person name="Theobald S."/>
            <person name="Brandl J."/>
            <person name="Frisvad J.C."/>
            <person name="Nielsen K.F."/>
            <person name="Lyhne E.K."/>
            <person name="Kogle M.E."/>
            <person name="Kuo A."/>
            <person name="Riley R."/>
            <person name="Clum A."/>
            <person name="Nolan M."/>
            <person name="Lipzen A."/>
            <person name="Salamov A."/>
            <person name="Henrissat B."/>
            <person name="Wiebenga A."/>
            <person name="De vries R.P."/>
            <person name="Grigoriev I.V."/>
            <person name="Mortensen U.H."/>
            <person name="Andersen M.R."/>
            <person name="Baker S.E."/>
        </authorList>
    </citation>
    <scope>NUCLEOTIDE SEQUENCE [LARGE SCALE GENOMIC DNA]</scope>
    <source>
        <strain evidence="1 2">CBS 121593</strain>
    </source>
</reference>
<dbReference type="RefSeq" id="XP_025575452.1">
    <property type="nucleotide sequence ID" value="XM_025724728.1"/>
</dbReference>
<name>A0A395H1N3_9EURO</name>
<dbReference type="VEuPathDB" id="FungiDB:BO80DRAFT_70495"/>
<gene>
    <name evidence="1" type="ORF">BO80DRAFT_70495</name>
</gene>
<accession>A0A395H1N3</accession>
<evidence type="ECO:0000313" key="1">
    <source>
        <dbReference type="EMBL" id="RAL01125.1"/>
    </source>
</evidence>
<dbReference type="AlphaFoldDB" id="A0A395H1N3"/>